<feature type="region of interest" description="Disordered" evidence="1">
    <location>
        <begin position="35"/>
        <end position="80"/>
    </location>
</feature>
<proteinExistence type="predicted"/>
<dbReference type="AlphaFoldDB" id="A0A4Z2GQ72"/>
<protein>
    <submittedName>
        <fullName evidence="2">Uncharacterized protein</fullName>
    </submittedName>
</protein>
<organism evidence="2 3">
    <name type="scientific">Liparis tanakae</name>
    <name type="common">Tanaka's snailfish</name>
    <dbReference type="NCBI Taxonomy" id="230148"/>
    <lineage>
        <taxon>Eukaryota</taxon>
        <taxon>Metazoa</taxon>
        <taxon>Chordata</taxon>
        <taxon>Craniata</taxon>
        <taxon>Vertebrata</taxon>
        <taxon>Euteleostomi</taxon>
        <taxon>Actinopterygii</taxon>
        <taxon>Neopterygii</taxon>
        <taxon>Teleostei</taxon>
        <taxon>Neoteleostei</taxon>
        <taxon>Acanthomorphata</taxon>
        <taxon>Eupercaria</taxon>
        <taxon>Perciformes</taxon>
        <taxon>Cottioidei</taxon>
        <taxon>Cottales</taxon>
        <taxon>Liparidae</taxon>
        <taxon>Liparis</taxon>
    </lineage>
</organism>
<name>A0A4Z2GQ72_9TELE</name>
<evidence type="ECO:0000256" key="1">
    <source>
        <dbReference type="SAM" id="MobiDB-lite"/>
    </source>
</evidence>
<evidence type="ECO:0000313" key="3">
    <source>
        <dbReference type="Proteomes" id="UP000314294"/>
    </source>
</evidence>
<accession>A0A4Z2GQ72</accession>
<reference evidence="2 3" key="1">
    <citation type="submission" date="2019-03" db="EMBL/GenBank/DDBJ databases">
        <title>First draft genome of Liparis tanakae, snailfish: a comprehensive survey of snailfish specific genes.</title>
        <authorList>
            <person name="Kim W."/>
            <person name="Song I."/>
            <person name="Jeong J.-H."/>
            <person name="Kim D."/>
            <person name="Kim S."/>
            <person name="Ryu S."/>
            <person name="Song J.Y."/>
            <person name="Lee S.K."/>
        </authorList>
    </citation>
    <scope>NUCLEOTIDE SEQUENCE [LARGE SCALE GENOMIC DNA]</scope>
    <source>
        <tissue evidence="2">Muscle</tissue>
    </source>
</reference>
<feature type="compositionally biased region" description="Polar residues" evidence="1">
    <location>
        <begin position="71"/>
        <end position="80"/>
    </location>
</feature>
<keyword evidence="3" id="KW-1185">Reference proteome</keyword>
<gene>
    <name evidence="2" type="ORF">EYF80_034868</name>
</gene>
<dbReference type="Proteomes" id="UP000314294">
    <property type="component" value="Unassembled WGS sequence"/>
</dbReference>
<evidence type="ECO:0000313" key="2">
    <source>
        <dbReference type="EMBL" id="TNN54923.1"/>
    </source>
</evidence>
<comment type="caution">
    <text evidence="2">The sequence shown here is derived from an EMBL/GenBank/DDBJ whole genome shotgun (WGS) entry which is preliminary data.</text>
</comment>
<dbReference type="EMBL" id="SRLO01000471">
    <property type="protein sequence ID" value="TNN54923.1"/>
    <property type="molecule type" value="Genomic_DNA"/>
</dbReference>
<sequence>MRTETGRETRRRGDGEEAFWRALRRLKRQIVEVRVTKQRTRSQRGNLPRGEEDAGGGAGFQQEGKKHTEEPSGTENGSSE</sequence>